<reference evidence="2 3" key="1">
    <citation type="submission" date="2018-01" db="EMBL/GenBank/DDBJ databases">
        <title>Whole genome sequencing of Histamine producing bacteria.</title>
        <authorList>
            <person name="Butler K."/>
        </authorList>
    </citation>
    <scope>NUCLEOTIDE SEQUENCE [LARGE SCALE GENOMIC DNA]</scope>
    <source>
        <strain evidence="2 3">A1-4</strain>
    </source>
</reference>
<evidence type="ECO:0000313" key="3">
    <source>
        <dbReference type="Proteomes" id="UP000240728"/>
    </source>
</evidence>
<dbReference type="RefSeq" id="WP_045043029.1">
    <property type="nucleotide sequence ID" value="NZ_JZTB01000012.1"/>
</dbReference>
<comment type="caution">
    <text evidence="2">The sequence shown here is derived from an EMBL/GenBank/DDBJ whole genome shotgun (WGS) entry which is preliminary data.</text>
</comment>
<feature type="chain" id="PRO_5043723970" evidence="1">
    <location>
        <begin position="26"/>
        <end position="361"/>
    </location>
</feature>
<keyword evidence="1" id="KW-0732">Signal</keyword>
<gene>
    <name evidence="2" type="ORF">C0W53_07415</name>
</gene>
<protein>
    <submittedName>
        <fullName evidence="2">Uncharacterized protein</fullName>
    </submittedName>
</protein>
<evidence type="ECO:0000256" key="1">
    <source>
        <dbReference type="SAM" id="SignalP"/>
    </source>
</evidence>
<evidence type="ECO:0000313" key="2">
    <source>
        <dbReference type="EMBL" id="PSX45838.1"/>
    </source>
</evidence>
<accession>A0AAX0YXA0</accession>
<dbReference type="EMBL" id="PYOZ01000003">
    <property type="protein sequence ID" value="PSX45838.1"/>
    <property type="molecule type" value="Genomic_DNA"/>
</dbReference>
<organism evidence="2 3">
    <name type="scientific">Photobacterium kishitanii</name>
    <dbReference type="NCBI Taxonomy" id="318456"/>
    <lineage>
        <taxon>Bacteria</taxon>
        <taxon>Pseudomonadati</taxon>
        <taxon>Pseudomonadota</taxon>
        <taxon>Gammaproteobacteria</taxon>
        <taxon>Vibrionales</taxon>
        <taxon>Vibrionaceae</taxon>
        <taxon>Photobacterium</taxon>
    </lineage>
</organism>
<feature type="signal peptide" evidence="1">
    <location>
        <begin position="1"/>
        <end position="25"/>
    </location>
</feature>
<proteinExistence type="predicted"/>
<keyword evidence="3" id="KW-1185">Reference proteome</keyword>
<dbReference type="Proteomes" id="UP000240728">
    <property type="component" value="Unassembled WGS sequence"/>
</dbReference>
<name>A0AAX0YXA0_9GAMM</name>
<dbReference type="AlphaFoldDB" id="A0AAX0YXA0"/>
<sequence>MKKILLVTSVAAGILLELASFDVFAVSTTPQSIGYWQDLNNNLIGYKIDIPNGHRDERWSREGKFYKNGWMSYYSIVDGNIFKLDPNNRETNELSVDDEFFYYKKLDCQGDKYLRGSSGGEYYPGDQNPILMSNSNIIKTKVLLVKSGRGEYYPGHSMPTPISDFDFRSISHLDVKGELICEALNHPKYEEGYMSKVKNIENLIENPHYRWLTFHIDSQNHVYATVKGIQPPFEYIDTGPIPVPDLIPYPSSDKDIKITVTSEGNLSSVLVDKGPDVFEGEISVKRINKGIYDITFPERILPHSKTSETVQLSCSVNKPSRNDGGNMGISCYKLDNLPVVRVVSMLMGYPSNTQFNLQTSW</sequence>